<organism evidence="1 2">
    <name type="scientific">Peromyscus maniculatus bairdii</name>
    <name type="common">Prairie deer mouse</name>
    <dbReference type="NCBI Taxonomy" id="230844"/>
    <lineage>
        <taxon>Eukaryota</taxon>
        <taxon>Metazoa</taxon>
        <taxon>Chordata</taxon>
        <taxon>Craniata</taxon>
        <taxon>Vertebrata</taxon>
        <taxon>Euteleostomi</taxon>
        <taxon>Mammalia</taxon>
        <taxon>Eutheria</taxon>
        <taxon>Euarchontoglires</taxon>
        <taxon>Glires</taxon>
        <taxon>Rodentia</taxon>
        <taxon>Myomorpha</taxon>
        <taxon>Muroidea</taxon>
        <taxon>Cricetidae</taxon>
        <taxon>Neotominae</taxon>
        <taxon>Peromyscus</taxon>
    </lineage>
</organism>
<reference evidence="1" key="3">
    <citation type="submission" date="2025-09" db="UniProtKB">
        <authorList>
            <consortium name="Ensembl"/>
        </authorList>
    </citation>
    <scope>IDENTIFICATION</scope>
</reference>
<sequence length="89" mass="9397">MLHQVELSATATASPCLKNAAVLGQGVLQATRVLHTGQPHLAPKTGNVYGGKESPGLPFLCTGHDVRHVVQSISLHGRQGRQLPSALWV</sequence>
<evidence type="ECO:0000313" key="1">
    <source>
        <dbReference type="Ensembl" id="ENSPEMP00000035696.1"/>
    </source>
</evidence>
<reference evidence="1" key="2">
    <citation type="submission" date="2025-08" db="UniProtKB">
        <authorList>
            <consortium name="Ensembl"/>
        </authorList>
    </citation>
    <scope>IDENTIFICATION</scope>
</reference>
<dbReference type="AlphaFoldDB" id="A0A8C8W4U9"/>
<reference evidence="1 2" key="1">
    <citation type="submission" date="2018-10" db="EMBL/GenBank/DDBJ databases">
        <title>Improved assembly of the deer mouse Peromyscus maniculatus genome.</title>
        <authorList>
            <person name="Lassance J.-M."/>
            <person name="Hoekstra H.E."/>
        </authorList>
    </citation>
    <scope>NUCLEOTIDE SEQUENCE [LARGE SCALE GENOMIC DNA]</scope>
</reference>
<dbReference type="GeneTree" id="ENSGT00960000187418"/>
<name>A0A8C8W4U9_PERMB</name>
<evidence type="ECO:0000313" key="2">
    <source>
        <dbReference type="Proteomes" id="UP000694547"/>
    </source>
</evidence>
<proteinExistence type="predicted"/>
<dbReference type="Proteomes" id="UP000694547">
    <property type="component" value="Chromosome 20"/>
</dbReference>
<dbReference type="Ensembl" id="ENSPEMT00000034426.1">
    <property type="protein sequence ID" value="ENSPEMP00000035696.1"/>
    <property type="gene ID" value="ENSPEMG00000027753.1"/>
</dbReference>
<keyword evidence="2" id="KW-1185">Reference proteome</keyword>
<accession>A0A8C8W4U9</accession>
<protein>
    <submittedName>
        <fullName evidence="1">Uncharacterized protein</fullName>
    </submittedName>
</protein>